<accession>A0A399J2L1</accession>
<dbReference type="PANTHER" id="PTHR43434:SF24">
    <property type="entry name" value="HYDROLASE-RELATED"/>
    <property type="match status" value="1"/>
</dbReference>
<dbReference type="Gene3D" id="3.40.50.1000">
    <property type="entry name" value="HAD superfamily/HAD-like"/>
    <property type="match status" value="1"/>
</dbReference>
<dbReference type="EMBL" id="QWJJ01000005">
    <property type="protein sequence ID" value="RII39550.1"/>
    <property type="molecule type" value="Genomic_DNA"/>
</dbReference>
<dbReference type="SFLD" id="SFLDS00003">
    <property type="entry name" value="Haloacid_Dehalogenase"/>
    <property type="match status" value="1"/>
</dbReference>
<evidence type="ECO:0000313" key="2">
    <source>
        <dbReference type="Proteomes" id="UP000265848"/>
    </source>
</evidence>
<keyword evidence="2" id="KW-1185">Reference proteome</keyword>
<evidence type="ECO:0000313" key="1">
    <source>
        <dbReference type="EMBL" id="RII39550.1"/>
    </source>
</evidence>
<dbReference type="OrthoDB" id="9793014at2"/>
<dbReference type="InterPro" id="IPR023214">
    <property type="entry name" value="HAD_sf"/>
</dbReference>
<dbReference type="InterPro" id="IPR023198">
    <property type="entry name" value="PGP-like_dom2"/>
</dbReference>
<dbReference type="SUPFAM" id="SSF56784">
    <property type="entry name" value="HAD-like"/>
    <property type="match status" value="1"/>
</dbReference>
<dbReference type="InterPro" id="IPR050155">
    <property type="entry name" value="HAD-like_hydrolase_sf"/>
</dbReference>
<dbReference type="InterPro" id="IPR006439">
    <property type="entry name" value="HAD-SF_hydro_IA"/>
</dbReference>
<dbReference type="Proteomes" id="UP000265848">
    <property type="component" value="Unassembled WGS sequence"/>
</dbReference>
<dbReference type="InterPro" id="IPR041492">
    <property type="entry name" value="HAD_2"/>
</dbReference>
<dbReference type="InterPro" id="IPR036412">
    <property type="entry name" value="HAD-like_sf"/>
</dbReference>
<dbReference type="Pfam" id="PF13419">
    <property type="entry name" value="HAD_2"/>
    <property type="match status" value="1"/>
</dbReference>
<dbReference type="SFLD" id="SFLDG01135">
    <property type="entry name" value="C1.5.6:_HAD__Beta-PGM__Phospha"/>
    <property type="match status" value="1"/>
</dbReference>
<proteinExistence type="predicted"/>
<dbReference type="GO" id="GO:0005829">
    <property type="term" value="C:cytosol"/>
    <property type="evidence" value="ECO:0007669"/>
    <property type="project" value="TreeGrafter"/>
</dbReference>
<organism evidence="1 2">
    <name type="scientific">Pseudooceanicola sediminis</name>
    <dbReference type="NCBI Taxonomy" id="2211117"/>
    <lineage>
        <taxon>Bacteria</taxon>
        <taxon>Pseudomonadati</taxon>
        <taxon>Pseudomonadota</taxon>
        <taxon>Alphaproteobacteria</taxon>
        <taxon>Rhodobacterales</taxon>
        <taxon>Paracoccaceae</taxon>
        <taxon>Pseudooceanicola</taxon>
    </lineage>
</organism>
<sequence length="218" mass="23148">MRLVIFDVDGTLSDSQLDIIGSMTDAFVAEELTVPTRHEILGIVGLSLEVAMPLLAPEVPDATIDRLVAAYKAAYMQRRLDAGAAHSPLYPGVRDLVEALAAEPETLLGIATGKSRRGLVALLENHGLSGAFQTIQVADDHPSKPNPSMILAALAETGVAPDRTVMVGDTQFDIDMAKASGIRTIAVSWGYHPVTKLSHADLLVDDATALRKAIDTLT</sequence>
<dbReference type="GO" id="GO:0006281">
    <property type="term" value="P:DNA repair"/>
    <property type="evidence" value="ECO:0007669"/>
    <property type="project" value="TreeGrafter"/>
</dbReference>
<dbReference type="NCBIfam" id="TIGR01509">
    <property type="entry name" value="HAD-SF-IA-v3"/>
    <property type="match status" value="1"/>
</dbReference>
<dbReference type="AlphaFoldDB" id="A0A399J2L1"/>
<comment type="caution">
    <text evidence="1">The sequence shown here is derived from an EMBL/GenBank/DDBJ whole genome shotgun (WGS) entry which is preliminary data.</text>
</comment>
<dbReference type="GO" id="GO:0008967">
    <property type="term" value="F:phosphoglycolate phosphatase activity"/>
    <property type="evidence" value="ECO:0007669"/>
    <property type="project" value="TreeGrafter"/>
</dbReference>
<keyword evidence="1" id="KW-0378">Hydrolase</keyword>
<dbReference type="NCBIfam" id="TIGR01549">
    <property type="entry name" value="HAD-SF-IA-v1"/>
    <property type="match status" value="1"/>
</dbReference>
<dbReference type="SFLD" id="SFLDG01129">
    <property type="entry name" value="C1.5:_HAD__Beta-PGM__Phosphata"/>
    <property type="match status" value="1"/>
</dbReference>
<dbReference type="Gene3D" id="1.10.150.240">
    <property type="entry name" value="Putative phosphatase, domain 2"/>
    <property type="match status" value="1"/>
</dbReference>
<name>A0A399J2L1_9RHOB</name>
<gene>
    <name evidence="1" type="ORF">DL237_07620</name>
</gene>
<protein>
    <submittedName>
        <fullName evidence="1">HAD family hydrolase</fullName>
    </submittedName>
</protein>
<reference evidence="1 2" key="1">
    <citation type="submission" date="2018-08" db="EMBL/GenBank/DDBJ databases">
        <title>Pseudooceanicola sediminis CY03 in the family Rhodobacteracea.</title>
        <authorList>
            <person name="Zhang Y.-J."/>
        </authorList>
    </citation>
    <scope>NUCLEOTIDE SEQUENCE [LARGE SCALE GENOMIC DNA]</scope>
    <source>
        <strain evidence="1 2">CY03</strain>
    </source>
</reference>
<dbReference type="PANTHER" id="PTHR43434">
    <property type="entry name" value="PHOSPHOGLYCOLATE PHOSPHATASE"/>
    <property type="match status" value="1"/>
</dbReference>